<dbReference type="InterPro" id="IPR007428">
    <property type="entry name" value="MlaA"/>
</dbReference>
<comment type="similarity">
    <text evidence="1">Belongs to the MlaA family.</text>
</comment>
<dbReference type="AlphaFoldDB" id="A0A5Q2QBS8"/>
<proteinExistence type="inferred from homology"/>
<gene>
    <name evidence="4" type="ORF">GH975_08210</name>
</gene>
<dbReference type="GO" id="GO:0120010">
    <property type="term" value="P:intermembrane phospholipid transfer"/>
    <property type="evidence" value="ECO:0007669"/>
    <property type="project" value="TreeGrafter"/>
</dbReference>
<dbReference type="OrthoDB" id="9785326at2"/>
<evidence type="ECO:0000256" key="1">
    <source>
        <dbReference type="ARBA" id="ARBA00010634"/>
    </source>
</evidence>
<dbReference type="PANTHER" id="PTHR30035">
    <property type="entry name" value="LIPOPROTEIN VACJ-RELATED"/>
    <property type="match status" value="1"/>
</dbReference>
<sequence>MKPLMTVVLLTASLGAMATPVDPLEPVNRAVFAFNDAVDRVALRPAASAYQSLLPRPIRSGIGNFFSNLGEVSTFLNAALQGKPDEAANALGRFVFNSTLGLGGILDVMTEFGAPKTSEDFGQTLGVWGVGEGAYVVLPFFGPSTVRDGLGRFSVDATTNPVNYLSPSEHRLGVTALSLINRRAQLLGADALVNGDRYVALRNLWLQNRRYQVNDGADASADAFLEDF</sequence>
<feature type="signal peptide" evidence="3">
    <location>
        <begin position="1"/>
        <end position="18"/>
    </location>
</feature>
<organism evidence="4 5">
    <name type="scientific">Litorivicinus lipolyticus</name>
    <dbReference type="NCBI Taxonomy" id="418701"/>
    <lineage>
        <taxon>Bacteria</taxon>
        <taxon>Pseudomonadati</taxon>
        <taxon>Pseudomonadota</taxon>
        <taxon>Gammaproteobacteria</taxon>
        <taxon>Oceanospirillales</taxon>
        <taxon>Litorivicinaceae</taxon>
        <taxon>Litorivicinus</taxon>
    </lineage>
</organism>
<name>A0A5Q2QBS8_9GAMM</name>
<feature type="chain" id="PRO_5024406137" evidence="3">
    <location>
        <begin position="19"/>
        <end position="228"/>
    </location>
</feature>
<reference evidence="4 5" key="1">
    <citation type="submission" date="2019-11" db="EMBL/GenBank/DDBJ databases">
        <authorList>
            <person name="Khan S.A."/>
            <person name="Jeon C.O."/>
            <person name="Chun B.H."/>
        </authorList>
    </citation>
    <scope>NUCLEOTIDE SEQUENCE [LARGE SCALE GENOMIC DNA]</scope>
    <source>
        <strain evidence="4 5">IMCC 1097</strain>
    </source>
</reference>
<keyword evidence="4" id="KW-0449">Lipoprotein</keyword>
<evidence type="ECO:0000313" key="5">
    <source>
        <dbReference type="Proteomes" id="UP000388235"/>
    </source>
</evidence>
<dbReference type="Pfam" id="PF04333">
    <property type="entry name" value="MlaA"/>
    <property type="match status" value="1"/>
</dbReference>
<dbReference type="KEGG" id="llp:GH975_08210"/>
<keyword evidence="2 3" id="KW-0732">Signal</keyword>
<dbReference type="PRINTS" id="PR01805">
    <property type="entry name" value="VACJLIPOPROT"/>
</dbReference>
<evidence type="ECO:0000313" key="4">
    <source>
        <dbReference type="EMBL" id="QGG80554.1"/>
    </source>
</evidence>
<evidence type="ECO:0000256" key="2">
    <source>
        <dbReference type="ARBA" id="ARBA00022729"/>
    </source>
</evidence>
<dbReference type="GO" id="GO:0016020">
    <property type="term" value="C:membrane"/>
    <property type="evidence" value="ECO:0007669"/>
    <property type="project" value="InterPro"/>
</dbReference>
<protein>
    <submittedName>
        <fullName evidence="4">VacJ family lipoprotein</fullName>
    </submittedName>
</protein>
<keyword evidence="5" id="KW-1185">Reference proteome</keyword>
<dbReference type="PANTHER" id="PTHR30035:SF3">
    <property type="entry name" value="INTERMEMBRANE PHOSPHOLIPID TRANSPORT SYSTEM LIPOPROTEIN MLAA"/>
    <property type="match status" value="1"/>
</dbReference>
<accession>A0A5Q2QBS8</accession>
<dbReference type="Proteomes" id="UP000388235">
    <property type="component" value="Chromosome"/>
</dbReference>
<dbReference type="EMBL" id="CP045871">
    <property type="protein sequence ID" value="QGG80554.1"/>
    <property type="molecule type" value="Genomic_DNA"/>
</dbReference>
<evidence type="ECO:0000256" key="3">
    <source>
        <dbReference type="SAM" id="SignalP"/>
    </source>
</evidence>